<dbReference type="CDD" id="cd17920">
    <property type="entry name" value="DEXHc_RecQ"/>
    <property type="match status" value="1"/>
</dbReference>
<dbReference type="NCBIfam" id="TIGR00614">
    <property type="entry name" value="recQ_fam"/>
    <property type="match status" value="1"/>
</dbReference>
<dbReference type="GO" id="GO:0030894">
    <property type="term" value="C:replisome"/>
    <property type="evidence" value="ECO:0007669"/>
    <property type="project" value="TreeGrafter"/>
</dbReference>
<dbReference type="GO" id="GO:0046872">
    <property type="term" value="F:metal ion binding"/>
    <property type="evidence" value="ECO:0007669"/>
    <property type="project" value="UniProtKB-KW"/>
</dbReference>
<dbReference type="InterPro" id="IPR018982">
    <property type="entry name" value="RQC_domain"/>
</dbReference>
<evidence type="ECO:0000256" key="17">
    <source>
        <dbReference type="SAM" id="MobiDB-lite"/>
    </source>
</evidence>
<dbReference type="InterPro" id="IPR006293">
    <property type="entry name" value="DNA_helicase_ATP-dep_RecQ_bac"/>
</dbReference>
<keyword evidence="7" id="KW-0378">Hydrolase</keyword>
<feature type="domain" description="Helicase C-terminal" evidence="20">
    <location>
        <begin position="220"/>
        <end position="370"/>
    </location>
</feature>
<evidence type="ECO:0000259" key="18">
    <source>
        <dbReference type="PROSITE" id="PS50967"/>
    </source>
</evidence>
<feature type="domain" description="HRDC" evidence="18">
    <location>
        <begin position="542"/>
        <end position="620"/>
    </location>
</feature>
<dbReference type="SMART" id="SM00956">
    <property type="entry name" value="RQC"/>
    <property type="match status" value="1"/>
</dbReference>
<dbReference type="SMART" id="SM00341">
    <property type="entry name" value="HRDC"/>
    <property type="match status" value="1"/>
</dbReference>
<evidence type="ECO:0000256" key="12">
    <source>
        <dbReference type="ARBA" id="ARBA00023172"/>
    </source>
</evidence>
<dbReference type="EC" id="5.6.2.4" evidence="16"/>
<dbReference type="PANTHER" id="PTHR13710:SF105">
    <property type="entry name" value="ATP-DEPENDENT DNA HELICASE Q1"/>
    <property type="match status" value="1"/>
</dbReference>
<feature type="compositionally biased region" description="Gly residues" evidence="17">
    <location>
        <begin position="517"/>
        <end position="530"/>
    </location>
</feature>
<dbReference type="PROSITE" id="PS51192">
    <property type="entry name" value="HELICASE_ATP_BIND_1"/>
    <property type="match status" value="1"/>
</dbReference>
<dbReference type="Proteomes" id="UP000247763">
    <property type="component" value="Chromosome"/>
</dbReference>
<dbReference type="SUPFAM" id="SSF47819">
    <property type="entry name" value="HRDC-like"/>
    <property type="match status" value="1"/>
</dbReference>
<dbReference type="InterPro" id="IPR014001">
    <property type="entry name" value="Helicase_ATP-bd"/>
</dbReference>
<dbReference type="GO" id="GO:0005737">
    <property type="term" value="C:cytoplasm"/>
    <property type="evidence" value="ECO:0007669"/>
    <property type="project" value="TreeGrafter"/>
</dbReference>
<dbReference type="Pfam" id="PF09382">
    <property type="entry name" value="RQC"/>
    <property type="match status" value="1"/>
</dbReference>
<feature type="domain" description="Helicase ATP-binding" evidence="19">
    <location>
        <begin position="30"/>
        <end position="198"/>
    </location>
</feature>
<dbReference type="InterPro" id="IPR036390">
    <property type="entry name" value="WH_DNA-bd_sf"/>
</dbReference>
<sequence>MSDDSLKEAQEVLRRVFGHPGFRGLQASVIAEVMAGRPALAVLPTGGGKSVCYQIPALLRPGLGLVVSPLIALMADQVAGLVQAGVAAARLDSLTYPEARAATWARIEAGTLDLLYVSPEGLLQPWMLERLSQVPLSVIAIDEAHCVSQWGHDFRPEYRQLGQLAGLFPGVPRLAVTATADARTRRDIREGLHLGEAREFVASFDRPELALSAERKAGTGRRRVLELAKARRDRPGVIYAGSRDGTEALAAELCAAGLPAMAYHAGLDRDLRERRLAEFLASDAAVMVATIAFGMGVDKPDVRYVIHADPPASIEAYWQEVGRAGRDGEPAEGITLYGAADMAWALRRLDGQALSDEVRAVQVRKVRQLYALLDGGACRTAAVRRYFGEEGVADCGRCDNCLNPPKGADLTLQAQKVLSAAQRLNGRYGRGRLVEHLLGKTREPSAFEAGLSTFGVGAELSAGDWRGLIDQLIFDGLLREDPNEGRPLIGLGDAEAVRAVYRGERRVEGRLSQGRPPGSGDGSPDGGGTPGRRRRDASETVFEGDPQLFAALRAWRRAEAIRQKAPPYVIFSDRTLAEIATRRPADAAALSRVSGVGESKLARYGPAVLALVAGEVPPGD</sequence>
<gene>
    <name evidence="21" type="primary">recQ</name>
    <name evidence="21" type="ORF">HYN04_00170</name>
</gene>
<dbReference type="GO" id="GO:0006260">
    <property type="term" value="P:DNA replication"/>
    <property type="evidence" value="ECO:0007669"/>
    <property type="project" value="InterPro"/>
</dbReference>
<proteinExistence type="inferred from homology"/>
<evidence type="ECO:0000256" key="13">
    <source>
        <dbReference type="ARBA" id="ARBA00023204"/>
    </source>
</evidence>
<dbReference type="GO" id="GO:0006281">
    <property type="term" value="P:DNA repair"/>
    <property type="evidence" value="ECO:0007669"/>
    <property type="project" value="UniProtKB-KW"/>
</dbReference>
<dbReference type="Gene3D" id="1.10.10.10">
    <property type="entry name" value="Winged helix-like DNA-binding domain superfamily/Winged helix DNA-binding domain"/>
    <property type="match status" value="1"/>
</dbReference>
<evidence type="ECO:0000256" key="5">
    <source>
        <dbReference type="ARBA" id="ARBA00022741"/>
    </source>
</evidence>
<dbReference type="EMBL" id="CP029479">
    <property type="protein sequence ID" value="AWM76309.1"/>
    <property type="molecule type" value="Genomic_DNA"/>
</dbReference>
<dbReference type="AlphaFoldDB" id="A0A2Z3HUD7"/>
<keyword evidence="5" id="KW-0547">Nucleotide-binding</keyword>
<keyword evidence="9" id="KW-0862">Zinc</keyword>
<dbReference type="InterPro" id="IPR004589">
    <property type="entry name" value="DNA_helicase_ATP-dep_RecQ"/>
</dbReference>
<evidence type="ECO:0000256" key="7">
    <source>
        <dbReference type="ARBA" id="ARBA00022801"/>
    </source>
</evidence>
<dbReference type="PROSITE" id="PS50967">
    <property type="entry name" value="HRDC"/>
    <property type="match status" value="1"/>
</dbReference>
<evidence type="ECO:0000256" key="10">
    <source>
        <dbReference type="ARBA" id="ARBA00022840"/>
    </source>
</evidence>
<keyword evidence="14" id="KW-0413">Isomerase</keyword>
<dbReference type="GO" id="GO:0009378">
    <property type="term" value="F:four-way junction helicase activity"/>
    <property type="evidence" value="ECO:0007669"/>
    <property type="project" value="TreeGrafter"/>
</dbReference>
<dbReference type="InterPro" id="IPR011545">
    <property type="entry name" value="DEAD/DEAH_box_helicase_dom"/>
</dbReference>
<dbReference type="NCBIfam" id="TIGR01389">
    <property type="entry name" value="recQ"/>
    <property type="match status" value="1"/>
</dbReference>
<dbReference type="GO" id="GO:0043138">
    <property type="term" value="F:3'-5' DNA helicase activity"/>
    <property type="evidence" value="ECO:0007669"/>
    <property type="project" value="UniProtKB-EC"/>
</dbReference>
<evidence type="ECO:0000259" key="20">
    <source>
        <dbReference type="PROSITE" id="PS51194"/>
    </source>
</evidence>
<evidence type="ECO:0000256" key="15">
    <source>
        <dbReference type="ARBA" id="ARBA00034617"/>
    </source>
</evidence>
<evidence type="ECO:0000256" key="16">
    <source>
        <dbReference type="NCBIfam" id="TIGR01389"/>
    </source>
</evidence>
<dbReference type="SUPFAM" id="SSF52540">
    <property type="entry name" value="P-loop containing nucleoside triphosphate hydrolases"/>
    <property type="match status" value="1"/>
</dbReference>
<keyword evidence="10" id="KW-0067">ATP-binding</keyword>
<evidence type="ECO:0000256" key="1">
    <source>
        <dbReference type="ARBA" id="ARBA00001946"/>
    </source>
</evidence>
<comment type="cofactor">
    <cofactor evidence="2">
        <name>Zn(2+)</name>
        <dbReference type="ChEBI" id="CHEBI:29105"/>
    </cofactor>
</comment>
<evidence type="ECO:0000256" key="11">
    <source>
        <dbReference type="ARBA" id="ARBA00023125"/>
    </source>
</evidence>
<dbReference type="RefSeq" id="WP_110448878.1">
    <property type="nucleotide sequence ID" value="NZ_CP029479.1"/>
</dbReference>
<dbReference type="InterPro" id="IPR032284">
    <property type="entry name" value="RecQ_Zn-bd"/>
</dbReference>
<evidence type="ECO:0000256" key="9">
    <source>
        <dbReference type="ARBA" id="ARBA00022833"/>
    </source>
</evidence>
<evidence type="ECO:0000256" key="2">
    <source>
        <dbReference type="ARBA" id="ARBA00001947"/>
    </source>
</evidence>
<dbReference type="KEGG" id="phb:HYN04_00170"/>
<dbReference type="GO" id="GO:0006310">
    <property type="term" value="P:DNA recombination"/>
    <property type="evidence" value="ECO:0007669"/>
    <property type="project" value="UniProtKB-UniRule"/>
</dbReference>
<dbReference type="GO" id="GO:0005524">
    <property type="term" value="F:ATP binding"/>
    <property type="evidence" value="ECO:0007669"/>
    <property type="project" value="UniProtKB-KW"/>
</dbReference>
<comment type="cofactor">
    <cofactor evidence="1">
        <name>Mg(2+)</name>
        <dbReference type="ChEBI" id="CHEBI:18420"/>
    </cofactor>
</comment>
<keyword evidence="6" id="KW-0227">DNA damage</keyword>
<keyword evidence="11" id="KW-0238">DNA-binding</keyword>
<evidence type="ECO:0000256" key="14">
    <source>
        <dbReference type="ARBA" id="ARBA00023235"/>
    </source>
</evidence>
<evidence type="ECO:0000313" key="21">
    <source>
        <dbReference type="EMBL" id="AWM76309.1"/>
    </source>
</evidence>
<dbReference type="InterPro" id="IPR002121">
    <property type="entry name" value="HRDC_dom"/>
</dbReference>
<name>A0A2Z3HUD7_9CAUL</name>
<dbReference type="GO" id="GO:0016787">
    <property type="term" value="F:hydrolase activity"/>
    <property type="evidence" value="ECO:0007669"/>
    <property type="project" value="UniProtKB-KW"/>
</dbReference>
<keyword evidence="4" id="KW-0479">Metal-binding</keyword>
<protein>
    <recommendedName>
        <fullName evidence="16">DNA helicase RecQ</fullName>
        <ecNumber evidence="16">5.6.2.4</ecNumber>
    </recommendedName>
</protein>
<comment type="similarity">
    <text evidence="3">Belongs to the helicase family. RecQ subfamily.</text>
</comment>
<dbReference type="GO" id="GO:0043590">
    <property type="term" value="C:bacterial nucleoid"/>
    <property type="evidence" value="ECO:0007669"/>
    <property type="project" value="TreeGrafter"/>
</dbReference>
<keyword evidence="22" id="KW-1185">Reference proteome</keyword>
<accession>A0A2Z3HUD7</accession>
<keyword evidence="13" id="KW-0234">DNA repair</keyword>
<dbReference type="FunFam" id="3.40.50.300:FF:001389">
    <property type="entry name" value="ATP-dependent DNA helicase RecQ"/>
    <property type="match status" value="1"/>
</dbReference>
<dbReference type="Gene3D" id="3.40.50.300">
    <property type="entry name" value="P-loop containing nucleotide triphosphate hydrolases"/>
    <property type="match status" value="2"/>
</dbReference>
<dbReference type="GO" id="GO:0003677">
    <property type="term" value="F:DNA binding"/>
    <property type="evidence" value="ECO:0007669"/>
    <property type="project" value="UniProtKB-KW"/>
</dbReference>
<evidence type="ECO:0000256" key="8">
    <source>
        <dbReference type="ARBA" id="ARBA00022806"/>
    </source>
</evidence>
<dbReference type="OrthoDB" id="9760034at2"/>
<evidence type="ECO:0000256" key="3">
    <source>
        <dbReference type="ARBA" id="ARBA00005446"/>
    </source>
</evidence>
<dbReference type="GO" id="GO:0009432">
    <property type="term" value="P:SOS response"/>
    <property type="evidence" value="ECO:0007669"/>
    <property type="project" value="UniProtKB-UniRule"/>
</dbReference>
<dbReference type="SUPFAM" id="SSF46785">
    <property type="entry name" value="Winged helix' DNA-binding domain"/>
    <property type="match status" value="1"/>
</dbReference>
<evidence type="ECO:0000259" key="19">
    <source>
        <dbReference type="PROSITE" id="PS51192"/>
    </source>
</evidence>
<dbReference type="Pfam" id="PF16124">
    <property type="entry name" value="RecQ_Zn_bind"/>
    <property type="match status" value="1"/>
</dbReference>
<dbReference type="InterPro" id="IPR010997">
    <property type="entry name" value="HRDC-like_sf"/>
</dbReference>
<dbReference type="PANTHER" id="PTHR13710">
    <property type="entry name" value="DNA HELICASE RECQ FAMILY MEMBER"/>
    <property type="match status" value="1"/>
</dbReference>
<comment type="catalytic activity">
    <reaction evidence="15">
        <text>Couples ATP hydrolysis with the unwinding of duplex DNA by translocating in the 3'-5' direction.</text>
        <dbReference type="EC" id="5.6.2.4"/>
    </reaction>
</comment>
<dbReference type="SMART" id="SM00490">
    <property type="entry name" value="HELICc"/>
    <property type="match status" value="1"/>
</dbReference>
<dbReference type="InterPro" id="IPR001650">
    <property type="entry name" value="Helicase_C-like"/>
</dbReference>
<dbReference type="InterPro" id="IPR036388">
    <property type="entry name" value="WH-like_DNA-bd_sf"/>
</dbReference>
<evidence type="ECO:0000256" key="4">
    <source>
        <dbReference type="ARBA" id="ARBA00022723"/>
    </source>
</evidence>
<keyword evidence="12" id="KW-0233">DNA recombination</keyword>
<dbReference type="Gene3D" id="1.10.150.80">
    <property type="entry name" value="HRDC domain"/>
    <property type="match status" value="1"/>
</dbReference>
<evidence type="ECO:0000313" key="22">
    <source>
        <dbReference type="Proteomes" id="UP000247763"/>
    </source>
</evidence>
<dbReference type="Pfam" id="PF00570">
    <property type="entry name" value="HRDC"/>
    <property type="match status" value="1"/>
</dbReference>
<keyword evidence="8 21" id="KW-0347">Helicase</keyword>
<dbReference type="InterPro" id="IPR044876">
    <property type="entry name" value="HRDC_dom_sf"/>
</dbReference>
<evidence type="ECO:0000256" key="6">
    <source>
        <dbReference type="ARBA" id="ARBA00022763"/>
    </source>
</evidence>
<organism evidence="21 22">
    <name type="scientific">Phenylobacterium parvum</name>
    <dbReference type="NCBI Taxonomy" id="2201350"/>
    <lineage>
        <taxon>Bacteria</taxon>
        <taxon>Pseudomonadati</taxon>
        <taxon>Pseudomonadota</taxon>
        <taxon>Alphaproteobacteria</taxon>
        <taxon>Caulobacterales</taxon>
        <taxon>Caulobacteraceae</taxon>
        <taxon>Phenylobacterium</taxon>
    </lineage>
</organism>
<dbReference type="PROSITE" id="PS51194">
    <property type="entry name" value="HELICASE_CTER"/>
    <property type="match status" value="1"/>
</dbReference>
<dbReference type="Pfam" id="PF00270">
    <property type="entry name" value="DEAD"/>
    <property type="match status" value="1"/>
</dbReference>
<dbReference type="Pfam" id="PF00271">
    <property type="entry name" value="Helicase_C"/>
    <property type="match status" value="1"/>
</dbReference>
<dbReference type="SMART" id="SM00487">
    <property type="entry name" value="DEXDc"/>
    <property type="match status" value="1"/>
</dbReference>
<reference evidence="22" key="1">
    <citation type="submission" date="2018-05" db="EMBL/GenBank/DDBJ databases">
        <title>Genome sequencing of Phenylobacterium sp. HYN0004.</title>
        <authorList>
            <person name="Yi H."/>
            <person name="Baek C."/>
        </authorList>
    </citation>
    <scope>NUCLEOTIDE SEQUENCE [LARGE SCALE GENOMIC DNA]</scope>
    <source>
        <strain evidence="22">HYN0004</strain>
    </source>
</reference>
<feature type="region of interest" description="Disordered" evidence="17">
    <location>
        <begin position="506"/>
        <end position="540"/>
    </location>
</feature>
<dbReference type="InterPro" id="IPR027417">
    <property type="entry name" value="P-loop_NTPase"/>
</dbReference>